<organism evidence="3 4">
    <name type="scientific">Solimicrobium silvestre</name>
    <dbReference type="NCBI Taxonomy" id="2099400"/>
    <lineage>
        <taxon>Bacteria</taxon>
        <taxon>Pseudomonadati</taxon>
        <taxon>Pseudomonadota</taxon>
        <taxon>Betaproteobacteria</taxon>
        <taxon>Burkholderiales</taxon>
        <taxon>Oxalobacteraceae</taxon>
        <taxon>Solimicrobium</taxon>
    </lineage>
</organism>
<evidence type="ECO:0000256" key="1">
    <source>
        <dbReference type="SAM" id="MobiDB-lite"/>
    </source>
</evidence>
<dbReference type="RefSeq" id="WP_243405447.1">
    <property type="nucleotide sequence ID" value="NZ_PUGF01000015.1"/>
</dbReference>
<accession>A0A2S9GWT9</accession>
<evidence type="ECO:0000313" key="3">
    <source>
        <dbReference type="EMBL" id="PRC92168.1"/>
    </source>
</evidence>
<evidence type="ECO:0000313" key="4">
    <source>
        <dbReference type="Proteomes" id="UP000237839"/>
    </source>
</evidence>
<dbReference type="InterPro" id="IPR024447">
    <property type="entry name" value="YXWGXW_rpt"/>
</dbReference>
<dbReference type="AlphaFoldDB" id="A0A2S9GWT9"/>
<protein>
    <submittedName>
        <fullName evidence="3">YXWGXW repeat (2 copies)</fullName>
    </submittedName>
</protein>
<proteinExistence type="predicted"/>
<dbReference type="Proteomes" id="UP000237839">
    <property type="component" value="Unassembled WGS sequence"/>
</dbReference>
<reference evidence="3 4" key="1">
    <citation type="submission" date="2018-02" db="EMBL/GenBank/DDBJ databases">
        <title>Solimicrobium silvestre gen. nov., sp. nov., isolated from alpine forest soil.</title>
        <authorList>
            <person name="Margesin R."/>
            <person name="Albuquerque L."/>
            <person name="Zhang D.-C."/>
            <person name="Froufe H.J.C."/>
            <person name="Severino R."/>
            <person name="Roxo I."/>
            <person name="Egas C."/>
            <person name="Da Costa M.S."/>
        </authorList>
    </citation>
    <scope>NUCLEOTIDE SEQUENCE [LARGE SCALE GENOMIC DNA]</scope>
    <source>
        <strain evidence="3 4">S20-91</strain>
    </source>
</reference>
<name>A0A2S9GWT9_9BURK</name>
<sequence length="289" mass="31409">MHKIIIQLTLAAALVTPFIAQADVSLSINIAPPALPIYAQPAIPGDGYLWTPGYWSWNDADADYYWVPGTWVVAPFVGALWTPGYWGWANGGYAWHGGYWGTHIGYYGGINYGYGYVGVGYQGGHWNNGVFNYNRSVNNVGNRHITNIYNSRVVNTTVNRVSYNGGQGGVRLQPTKAEEVIAGMPHKVQTPLQTQHESAARGNQVQRASVNHGVPKVAATPEPNAFNAPNVVAARVAQAASSHHSPAGNAQHPQARAPKHEEQQASHSEPHPAQHSAPHEGNQHEEEHR</sequence>
<keyword evidence="2" id="KW-0732">Signal</keyword>
<feature type="signal peptide" evidence="2">
    <location>
        <begin position="1"/>
        <end position="22"/>
    </location>
</feature>
<evidence type="ECO:0000256" key="2">
    <source>
        <dbReference type="SAM" id="SignalP"/>
    </source>
</evidence>
<feature type="region of interest" description="Disordered" evidence="1">
    <location>
        <begin position="235"/>
        <end position="289"/>
    </location>
</feature>
<dbReference type="EMBL" id="PUGF01000015">
    <property type="protein sequence ID" value="PRC92168.1"/>
    <property type="molecule type" value="Genomic_DNA"/>
</dbReference>
<gene>
    <name evidence="3" type="ORF">S2091_3084</name>
</gene>
<dbReference type="Pfam" id="PF12779">
    <property type="entry name" value="WXXGXW"/>
    <property type="match status" value="2"/>
</dbReference>
<feature type="compositionally biased region" description="Basic and acidic residues" evidence="1">
    <location>
        <begin position="258"/>
        <end position="289"/>
    </location>
</feature>
<feature type="chain" id="PRO_5015555354" evidence="2">
    <location>
        <begin position="23"/>
        <end position="289"/>
    </location>
</feature>
<comment type="caution">
    <text evidence="3">The sequence shown here is derived from an EMBL/GenBank/DDBJ whole genome shotgun (WGS) entry which is preliminary data.</text>
</comment>
<keyword evidence="4" id="KW-1185">Reference proteome</keyword>